<sequence>MTDPEVDHGLTYNAQGEIDILLSPFYELDCEYDDSMESYVNRILHCLVETIELQQPRVAWLLIGQSTTSSPPATCPTNKTLRATYLVVASLGLLLPFLR</sequence>
<proteinExistence type="predicted"/>
<evidence type="ECO:0000313" key="2">
    <source>
        <dbReference type="Proteomes" id="UP000829196"/>
    </source>
</evidence>
<gene>
    <name evidence="1" type="ORF">KFK09_022955</name>
</gene>
<organism evidence="1 2">
    <name type="scientific">Dendrobium nobile</name>
    <name type="common">Orchid</name>
    <dbReference type="NCBI Taxonomy" id="94219"/>
    <lineage>
        <taxon>Eukaryota</taxon>
        <taxon>Viridiplantae</taxon>
        <taxon>Streptophyta</taxon>
        <taxon>Embryophyta</taxon>
        <taxon>Tracheophyta</taxon>
        <taxon>Spermatophyta</taxon>
        <taxon>Magnoliopsida</taxon>
        <taxon>Liliopsida</taxon>
        <taxon>Asparagales</taxon>
        <taxon>Orchidaceae</taxon>
        <taxon>Epidendroideae</taxon>
        <taxon>Malaxideae</taxon>
        <taxon>Dendrobiinae</taxon>
        <taxon>Dendrobium</taxon>
    </lineage>
</organism>
<name>A0A8T3AKR7_DENNO</name>
<dbReference type="AlphaFoldDB" id="A0A8T3AKR7"/>
<dbReference type="EMBL" id="JAGYWB010000016">
    <property type="protein sequence ID" value="KAI0496634.1"/>
    <property type="molecule type" value="Genomic_DNA"/>
</dbReference>
<comment type="caution">
    <text evidence="1">The sequence shown here is derived from an EMBL/GenBank/DDBJ whole genome shotgun (WGS) entry which is preliminary data.</text>
</comment>
<dbReference type="Proteomes" id="UP000829196">
    <property type="component" value="Unassembled WGS sequence"/>
</dbReference>
<accession>A0A8T3AKR7</accession>
<evidence type="ECO:0000313" key="1">
    <source>
        <dbReference type="EMBL" id="KAI0496634.1"/>
    </source>
</evidence>
<dbReference type="OrthoDB" id="2129069at2759"/>
<reference evidence="1" key="1">
    <citation type="journal article" date="2022" name="Front. Genet.">
        <title>Chromosome-Scale Assembly of the Dendrobium nobile Genome Provides Insights Into the Molecular Mechanism of the Biosynthesis of the Medicinal Active Ingredient of Dendrobium.</title>
        <authorList>
            <person name="Xu Q."/>
            <person name="Niu S.-C."/>
            <person name="Li K.-L."/>
            <person name="Zheng P.-J."/>
            <person name="Zhang X.-J."/>
            <person name="Jia Y."/>
            <person name="Liu Y."/>
            <person name="Niu Y.-X."/>
            <person name="Yu L.-H."/>
            <person name="Chen D.-F."/>
            <person name="Zhang G.-Q."/>
        </authorList>
    </citation>
    <scope>NUCLEOTIDE SEQUENCE</scope>
    <source>
        <tissue evidence="1">Leaf</tissue>
    </source>
</reference>
<keyword evidence="2" id="KW-1185">Reference proteome</keyword>
<protein>
    <submittedName>
        <fullName evidence="1">Uncharacterized protein</fullName>
    </submittedName>
</protein>